<dbReference type="CDD" id="cd09120">
    <property type="entry name" value="PLDc_DNaseII_1"/>
    <property type="match status" value="1"/>
</dbReference>
<dbReference type="VEuPathDB" id="VectorBase:AALB017513"/>
<feature type="region of interest" description="Disordered" evidence="21">
    <location>
        <begin position="747"/>
        <end position="792"/>
    </location>
</feature>
<dbReference type="Gene3D" id="1.10.555.10">
    <property type="entry name" value="Rho GTPase activation protein"/>
    <property type="match status" value="1"/>
</dbReference>
<evidence type="ECO:0000256" key="6">
    <source>
        <dbReference type="ARBA" id="ARBA00022449"/>
    </source>
</evidence>
<dbReference type="InterPro" id="IPR000198">
    <property type="entry name" value="RhoGAP_dom"/>
</dbReference>
<dbReference type="SUPFAM" id="SSF48350">
    <property type="entry name" value="GTPase activation domain, GAP"/>
    <property type="match status" value="1"/>
</dbReference>
<evidence type="ECO:0000313" key="22">
    <source>
        <dbReference type="EnsemblMetazoa" id="AALB008865-PA"/>
    </source>
</evidence>
<reference evidence="22 23" key="1">
    <citation type="journal article" date="2017" name="G3 (Bethesda)">
        <title>The Physical Genome Mapping of Anopheles albimanus Corrected Scaffold Misassemblies and Identified Interarm Rearrangements in Genus Anopheles.</title>
        <authorList>
            <person name="Artemov G.N."/>
            <person name="Peery A.N."/>
            <person name="Jiang X."/>
            <person name="Tu Z."/>
            <person name="Stegniy V.N."/>
            <person name="Sharakhova M.V."/>
            <person name="Sharakhov I.V."/>
        </authorList>
    </citation>
    <scope>NUCLEOTIDE SEQUENCE [LARGE SCALE GENOMIC DNA]</scope>
    <source>
        <strain evidence="22 23">ALBI9_A</strain>
    </source>
</reference>
<keyword evidence="7" id="KW-0109">Calcium transport</keyword>
<dbReference type="InterPro" id="IPR002048">
    <property type="entry name" value="EF_hand_dom"/>
</dbReference>
<evidence type="ECO:0000256" key="21">
    <source>
        <dbReference type="SAM" id="MobiDB-lite"/>
    </source>
</evidence>
<feature type="coiled-coil region" evidence="20">
    <location>
        <begin position="1350"/>
        <end position="1378"/>
    </location>
</feature>
<dbReference type="Pfam" id="PF03265">
    <property type="entry name" value="DNase_II"/>
    <property type="match status" value="1"/>
</dbReference>
<comment type="similarity">
    <text evidence="2">Belongs to the DNase II family.</text>
</comment>
<evidence type="ECO:0000256" key="5">
    <source>
        <dbReference type="ARBA" id="ARBA00022448"/>
    </source>
</evidence>
<keyword evidence="9" id="KW-0479">Metal-binding</keyword>
<keyword evidence="8" id="KW-0812">Transmembrane</keyword>
<feature type="compositionally biased region" description="Basic and acidic residues" evidence="21">
    <location>
        <begin position="626"/>
        <end position="640"/>
    </location>
</feature>
<dbReference type="VEuPathDB" id="VectorBase:AALB20_037257"/>
<comment type="subcellular location">
    <subcellularLocation>
        <location evidence="1">Mitochondrion inner membrane</location>
        <topology evidence="1">Single-pass membrane protein</topology>
    </subcellularLocation>
</comment>
<feature type="region of interest" description="Disordered" evidence="21">
    <location>
        <begin position="573"/>
        <end position="596"/>
    </location>
</feature>
<evidence type="ECO:0000256" key="7">
    <source>
        <dbReference type="ARBA" id="ARBA00022568"/>
    </source>
</evidence>
<dbReference type="GO" id="GO:0043022">
    <property type="term" value="F:ribosome binding"/>
    <property type="evidence" value="ECO:0007669"/>
    <property type="project" value="InterPro"/>
</dbReference>
<dbReference type="GO" id="GO:0015297">
    <property type="term" value="F:antiporter activity"/>
    <property type="evidence" value="ECO:0007669"/>
    <property type="project" value="UniProtKB-KW"/>
</dbReference>
<name>A0A182FQP4_ANOAL</name>
<dbReference type="GO" id="GO:0004531">
    <property type="term" value="F:deoxyribonuclease II activity"/>
    <property type="evidence" value="ECO:0007669"/>
    <property type="project" value="InterPro"/>
</dbReference>
<keyword evidence="15 20" id="KW-0175">Coiled coil</keyword>
<dbReference type="GO" id="GO:0030003">
    <property type="term" value="P:intracellular monoatomic cation homeostasis"/>
    <property type="evidence" value="ECO:0007669"/>
    <property type="project" value="TreeGrafter"/>
</dbReference>
<dbReference type="Pfam" id="PF07766">
    <property type="entry name" value="LETM1_RBD"/>
    <property type="match status" value="1"/>
</dbReference>
<dbReference type="VEuPathDB" id="VectorBase:AALB20_033061"/>
<evidence type="ECO:0000256" key="3">
    <source>
        <dbReference type="ARBA" id="ARBA00009584"/>
    </source>
</evidence>
<feature type="compositionally biased region" description="Acidic residues" evidence="21">
    <location>
        <begin position="769"/>
        <end position="778"/>
    </location>
</feature>
<evidence type="ECO:0000256" key="11">
    <source>
        <dbReference type="ARBA" id="ARBA00022801"/>
    </source>
</evidence>
<dbReference type="SUPFAM" id="SSF47473">
    <property type="entry name" value="EF-hand"/>
    <property type="match status" value="1"/>
</dbReference>
<comment type="similarity">
    <text evidence="3">Belongs to the LETM1 family.</text>
</comment>
<dbReference type="PROSITE" id="PS50238">
    <property type="entry name" value="RHOGAP"/>
    <property type="match status" value="1"/>
</dbReference>
<keyword evidence="13" id="KW-0809">Transit peptide</keyword>
<dbReference type="EnsemblMetazoa" id="AALB008865-RA">
    <property type="protein sequence ID" value="AALB008865-PA"/>
    <property type="gene ID" value="AALB008865"/>
</dbReference>
<protein>
    <recommendedName>
        <fullName evidence="4">Mitochondrial proton/calcium exchanger protein</fullName>
    </recommendedName>
    <alternativeName>
        <fullName evidence="19">Leucine zipper-EF-hand-containing transmembrane protein 1</fullName>
    </alternativeName>
</protein>
<feature type="region of interest" description="Disordered" evidence="21">
    <location>
        <begin position="676"/>
        <end position="730"/>
    </location>
</feature>
<dbReference type="Proteomes" id="UP000069272">
    <property type="component" value="Chromosome 2R"/>
</dbReference>
<evidence type="ECO:0000256" key="20">
    <source>
        <dbReference type="SAM" id="Coils"/>
    </source>
</evidence>
<dbReference type="InterPro" id="IPR044202">
    <property type="entry name" value="LETM1/MDM38-like"/>
</dbReference>
<dbReference type="VEuPathDB" id="VectorBase:AALB017512"/>
<dbReference type="VEuPathDB" id="VectorBase:AALB017514"/>
<keyword evidence="14" id="KW-1133">Transmembrane helix</keyword>
<keyword evidence="18" id="KW-0472">Membrane</keyword>
<dbReference type="VEuPathDB" id="VectorBase:AALB20_028251"/>
<keyword evidence="11" id="KW-0378">Hydrolase</keyword>
<accession>A0A182FQP4</accession>
<feature type="compositionally biased region" description="Gly residues" evidence="21">
    <location>
        <begin position="380"/>
        <end position="389"/>
    </location>
</feature>
<evidence type="ECO:0000256" key="13">
    <source>
        <dbReference type="ARBA" id="ARBA00022946"/>
    </source>
</evidence>
<feature type="compositionally biased region" description="Polar residues" evidence="21">
    <location>
        <begin position="756"/>
        <end position="766"/>
    </location>
</feature>
<feature type="compositionally biased region" description="Basic and acidic residues" evidence="21">
    <location>
        <begin position="510"/>
        <end position="523"/>
    </location>
</feature>
<feature type="coiled-coil region" evidence="20">
    <location>
        <begin position="1519"/>
        <end position="1546"/>
    </location>
</feature>
<keyword evidence="10" id="KW-0999">Mitochondrion inner membrane</keyword>
<feature type="region of interest" description="Disordered" evidence="21">
    <location>
        <begin position="1674"/>
        <end position="1702"/>
    </location>
</feature>
<keyword evidence="6" id="KW-0050">Antiport</keyword>
<feature type="region of interest" description="Disordered" evidence="21">
    <location>
        <begin position="371"/>
        <end position="394"/>
    </location>
</feature>
<dbReference type="InterPro" id="IPR033122">
    <property type="entry name" value="LETM1-like_RBD"/>
</dbReference>
<evidence type="ECO:0000256" key="9">
    <source>
        <dbReference type="ARBA" id="ARBA00022723"/>
    </source>
</evidence>
<feature type="compositionally biased region" description="Acidic residues" evidence="21">
    <location>
        <begin position="499"/>
        <end position="509"/>
    </location>
</feature>
<evidence type="ECO:0000256" key="15">
    <source>
        <dbReference type="ARBA" id="ARBA00023054"/>
    </source>
</evidence>
<evidence type="ECO:0000256" key="12">
    <source>
        <dbReference type="ARBA" id="ARBA00022837"/>
    </source>
</evidence>
<feature type="compositionally biased region" description="Low complexity" evidence="21">
    <location>
        <begin position="1687"/>
        <end position="1702"/>
    </location>
</feature>
<dbReference type="SMART" id="SM00324">
    <property type="entry name" value="RhoGAP"/>
    <property type="match status" value="1"/>
</dbReference>
<dbReference type="Pfam" id="PF26561">
    <property type="entry name" value="LETM1_C"/>
    <property type="match status" value="1"/>
</dbReference>
<dbReference type="STRING" id="7167.A0A182FQP4"/>
<evidence type="ECO:0000256" key="18">
    <source>
        <dbReference type="ARBA" id="ARBA00023136"/>
    </source>
</evidence>
<feature type="region of interest" description="Disordered" evidence="21">
    <location>
        <begin position="999"/>
        <end position="1019"/>
    </location>
</feature>
<keyword evidence="12" id="KW-0106">Calcium</keyword>
<dbReference type="InterPro" id="IPR011992">
    <property type="entry name" value="EF-hand-dom_pair"/>
</dbReference>
<evidence type="ECO:0000313" key="23">
    <source>
        <dbReference type="Proteomes" id="UP000069272"/>
    </source>
</evidence>
<dbReference type="GO" id="GO:0005743">
    <property type="term" value="C:mitochondrial inner membrane"/>
    <property type="evidence" value="ECO:0007669"/>
    <property type="project" value="UniProtKB-SubCell"/>
</dbReference>
<feature type="coiled-coil region" evidence="20">
    <location>
        <begin position="1456"/>
        <end position="1490"/>
    </location>
</feature>
<keyword evidence="23" id="KW-1185">Reference proteome</keyword>
<dbReference type="InterPro" id="IPR059005">
    <property type="entry name" value="LETM1_C"/>
</dbReference>
<dbReference type="PANTHER" id="PTHR14009">
    <property type="entry name" value="LEUCINE ZIPPER-EF-HAND CONTAINING TRANSMEMBRANE PROTEIN"/>
    <property type="match status" value="1"/>
</dbReference>
<keyword evidence="5" id="KW-0813">Transport</keyword>
<sequence>MMAVQSLASKVQLNQDTAKRLQEEHPEQFVTLVRMHLSFVLDLNTDTENDPVELDKQKIKKWKGFHKKAKGCTSVKATTSPETAKTTLTAPIISNLRQLIAFLEQEHNISQEGIFRKTGSLTRQSELKNLLVQGNTLPLDQGDYTAHDCASVLKNFLSELSEPLLTELYYPAYRQVAESFSSKDKEPGRGEDWLLNALQLLLLLLPEENHSLLHCLIDLLYRTVQHEATNKMTAENLAKLFTPHLICPRKLSANALHETASQMFVIVEFMIKTGPRLFHIPTKLATDIRAYFVEQNRRRTMSPEHILNESTTSDSVANTVYTFVDRQKTAEAHIIDSTDTALAELYAHIQSLPESSKKKKLVLKFNHQNRYGTPVQRSSGGSGGGGGSVGPKYPRSFGDSIKRHIFHKSLMSRTPKRSATTGGTQTPTLLQSIIVLLYRDCIDIDPQLEATVLAVLPAPEDDEDFVEQEDDDIGSDRDGDEDRDEDSLDDPAEDRAEFADEEDFSDDELLPDRMHSDTEDERYGSSLGESRSRYRSEPNLSAIVWNRGHCFGKQASAGLSSVLAEAELDVPDGARDSRSGKIVSSPVAITPGGSTKQRRNINFFKNKLIKGVSMGNLRFPFGSDSKSSKKNGDAKAERPRSSSTSVGSSAGGSGGVFNDRGWMSTLSKVELGENLPQQQGSSTQAGAGWPGSYLTSTPGPGVGLVNGRNSMSPITKSTQRMPKSMQESIMTPRSRKPVMMLAALHGNDHQHQQHQLSSTTCASFSSLREEDEESDPEPMIEPASLLLPAGPRPPTGLDQNIIKLINDTGLPPLADEVGLPPLPIVANQRPVHGATLTSSFRDYLLSRSVMPESPNDLSFASQSDDFESSSEILERTHARIRMASYRSKRPLGLLCQQYDGVILANTSLTGGGAASNRSSGWRSSVETGSTVPLLDALGYTGSTTCIRCISTTSWLREQPSSKVEVTVQTLKQTQKEKEQQQQQQQNGAPSIAAKMFADSAAPAPSSTPDNGQTGTTTQAAQAAAAASQAVVPTAPVVKKTLKQRIWAELVHYYHGFRLLFIDINISRKLLWRVLNGKTLTRREHRLLIRTTSDLFRLVPFSVFIIVPFMELLLPLAIKLFPGMLPSTFQTATEREDKIKQNLKVKLEMAKFLQKTLDDMAVQNRDHRSQAAKDFSEFFSRVRTTDNFTISNEEMLKFSKLFEDEITLDSLTRQQLQALCRVLEVSPIGTSNLLRFQLRLKLRNLAADDRTIQKEGIESLNLSELQAACRARGMRAYGASEERLKAQLQEWINLSLNEKVPPSLLLLSRALMLPENITTSDKLKATISSLPDSVATVTKAAIGEREGKIDNKTKIEVIKEEERKIKEEREEEKEKQKDEQVLVDSAPVLTADGQPAAAGAGSDTKVPPVVRPVEDVIFAPAPETKILLDQIPPQPHTAVEELSSKDLEVLEDALDSLGKHKKTLLVEKEEIRDLKEEIADYQEDVQELQEVVTAAKNPDEVQVKESRAAKLLFKKVNSMINKMDTVLTDLERKEKQLKEQVHAAETSDTAEVPPAAGEELVRIDELMSAIKKIKNVTDDSRLDQISKILGKIDDDQDGQIKVEDVLKVIETIGKENVKLNSKQVDELIDLLEKEEVLEAEDKIEKALTKSLEAKEKQKEQKEKEKEKLLELTDKATDLSALAGPPPNTTTTTSNQHLTTTSATAEDGTAIIDADALQKVVEERKKNASISGYYAYKLPKEASEHDSSSNGLRYTYVSSKDESAMSIRWLVPQFDINHRESVAGSTIAPVLAGNSTLLTILYNDEPTNGPTDMERGHTKGVFSTDGRTGFWLIHSVPKFPPEIGNEYSYPHTGQLYGQSFLCITLNASQMETVAGQFVHNELNVYSASIPSGLADRFPTLAKVARMTPVHRSAPFYSQKTIRSRAGVDFVTFAKSREFGKELYADWIAPALDVGLLVESWQHGAGNLPSECVEDGGRHSVLNVREVQVGGKAGKDRFTTMKDHSKWAVDLTDAARWICVGDINRQEHQKQRGGGSVCRLSKPIASLYRGMVLDVQPCPKPERKEVKPTKRKFEESVTE</sequence>
<feature type="region of interest" description="Disordered" evidence="21">
    <location>
        <begin position="2055"/>
        <end position="2076"/>
    </location>
</feature>
<evidence type="ECO:0000256" key="8">
    <source>
        <dbReference type="ARBA" id="ARBA00022692"/>
    </source>
</evidence>
<evidence type="ECO:0000256" key="10">
    <source>
        <dbReference type="ARBA" id="ARBA00022792"/>
    </source>
</evidence>
<organism evidence="22 23">
    <name type="scientific">Anopheles albimanus</name>
    <name type="common">New world malaria mosquito</name>
    <dbReference type="NCBI Taxonomy" id="7167"/>
    <lineage>
        <taxon>Eukaryota</taxon>
        <taxon>Metazoa</taxon>
        <taxon>Ecdysozoa</taxon>
        <taxon>Arthropoda</taxon>
        <taxon>Hexapoda</taxon>
        <taxon>Insecta</taxon>
        <taxon>Pterygota</taxon>
        <taxon>Neoptera</taxon>
        <taxon>Endopterygota</taxon>
        <taxon>Diptera</taxon>
        <taxon>Nematocera</taxon>
        <taxon>Culicoidea</taxon>
        <taxon>Culicidae</taxon>
        <taxon>Anophelinae</taxon>
        <taxon>Anopheles</taxon>
    </lineage>
</organism>
<evidence type="ECO:0000256" key="1">
    <source>
        <dbReference type="ARBA" id="ARBA00004434"/>
    </source>
</evidence>
<dbReference type="CDD" id="cd09121">
    <property type="entry name" value="PLDc_DNaseII_2"/>
    <property type="match status" value="1"/>
</dbReference>
<evidence type="ECO:0000256" key="16">
    <source>
        <dbReference type="ARBA" id="ARBA00023065"/>
    </source>
</evidence>
<feature type="compositionally biased region" description="Low complexity" evidence="21">
    <location>
        <begin position="677"/>
        <end position="687"/>
    </location>
</feature>
<dbReference type="FunFam" id="1.10.555.10:FF:000056">
    <property type="entry name" value="AGAP001687-PB"/>
    <property type="match status" value="1"/>
</dbReference>
<keyword evidence="16" id="KW-0406">Ion transport</keyword>
<feature type="compositionally biased region" description="Acidic residues" evidence="21">
    <location>
        <begin position="459"/>
        <end position="492"/>
    </location>
</feature>
<dbReference type="GO" id="GO:0005509">
    <property type="term" value="F:calcium ion binding"/>
    <property type="evidence" value="ECO:0007669"/>
    <property type="project" value="InterPro"/>
</dbReference>
<feature type="compositionally biased region" description="Basic and acidic residues" evidence="21">
    <location>
        <begin position="2057"/>
        <end position="2076"/>
    </location>
</feature>
<keyword evidence="17" id="KW-0496">Mitochondrion</keyword>
<dbReference type="InterPro" id="IPR008936">
    <property type="entry name" value="Rho_GTPase_activation_prot"/>
</dbReference>
<reference evidence="22" key="2">
    <citation type="submission" date="2022-08" db="UniProtKB">
        <authorList>
            <consortium name="EnsemblMetazoa"/>
        </authorList>
    </citation>
    <scope>IDENTIFICATION</scope>
    <source>
        <strain evidence="22">STECLA/ALBI9_A</strain>
    </source>
</reference>
<dbReference type="Pfam" id="PF00620">
    <property type="entry name" value="RhoGAP"/>
    <property type="match status" value="1"/>
</dbReference>
<feature type="region of interest" description="Disordered" evidence="21">
    <location>
        <begin position="459"/>
        <end position="532"/>
    </location>
</feature>
<dbReference type="PROSITE" id="PS50222">
    <property type="entry name" value="EF_HAND_2"/>
    <property type="match status" value="1"/>
</dbReference>
<feature type="compositionally biased region" description="Polar residues" evidence="21">
    <location>
        <begin position="707"/>
        <end position="730"/>
    </location>
</feature>
<evidence type="ECO:0000256" key="2">
    <source>
        <dbReference type="ARBA" id="ARBA00007527"/>
    </source>
</evidence>
<feature type="region of interest" description="Disordered" evidence="21">
    <location>
        <begin position="620"/>
        <end position="659"/>
    </location>
</feature>
<evidence type="ECO:0000256" key="14">
    <source>
        <dbReference type="ARBA" id="ARBA00022989"/>
    </source>
</evidence>
<dbReference type="GO" id="GO:0007165">
    <property type="term" value="P:signal transduction"/>
    <property type="evidence" value="ECO:0007669"/>
    <property type="project" value="InterPro"/>
</dbReference>
<dbReference type="PANTHER" id="PTHR14009:SF1">
    <property type="entry name" value="MITOCHONDRIAL PROTON_CALCIUM EXCHANGER PROTEIN"/>
    <property type="match status" value="1"/>
</dbReference>
<dbReference type="PROSITE" id="PS51758">
    <property type="entry name" value="LETM1_RBD"/>
    <property type="match status" value="1"/>
</dbReference>
<evidence type="ECO:0000256" key="19">
    <source>
        <dbReference type="ARBA" id="ARBA00031360"/>
    </source>
</evidence>
<evidence type="ECO:0000256" key="4">
    <source>
        <dbReference type="ARBA" id="ARBA00020557"/>
    </source>
</evidence>
<evidence type="ECO:0000256" key="17">
    <source>
        <dbReference type="ARBA" id="ARBA00023128"/>
    </source>
</evidence>
<dbReference type="InterPro" id="IPR004947">
    <property type="entry name" value="DNase_II"/>
</dbReference>
<proteinExistence type="inferred from homology"/>